<proteinExistence type="predicted"/>
<dbReference type="EMBL" id="JAICCF010000003">
    <property type="protein sequence ID" value="MBW8685995.1"/>
    <property type="molecule type" value="Genomic_DNA"/>
</dbReference>
<dbReference type="Gene3D" id="3.90.226.10">
    <property type="entry name" value="2-enoyl-CoA Hydratase, Chain A, domain 1"/>
    <property type="match status" value="1"/>
</dbReference>
<dbReference type="InterPro" id="IPR005151">
    <property type="entry name" value="Tail-specific_protease"/>
</dbReference>
<evidence type="ECO:0000313" key="3">
    <source>
        <dbReference type="EMBL" id="MBW8685995.1"/>
    </source>
</evidence>
<reference evidence="3 4" key="1">
    <citation type="submission" date="2021-08" db="EMBL/GenBank/DDBJ databases">
        <title>The genome sequence of Chitinophaga sp. B61.</title>
        <authorList>
            <person name="Zhang X."/>
        </authorList>
    </citation>
    <scope>NUCLEOTIDE SEQUENCE [LARGE SCALE GENOMIC DNA]</scope>
    <source>
        <strain evidence="3 4">B61</strain>
    </source>
</reference>
<dbReference type="Proteomes" id="UP000812961">
    <property type="component" value="Unassembled WGS sequence"/>
</dbReference>
<dbReference type="RefSeq" id="WP_220251319.1">
    <property type="nucleotide sequence ID" value="NZ_JAICCF010000003.1"/>
</dbReference>
<dbReference type="PANTHER" id="PTHR32060">
    <property type="entry name" value="TAIL-SPECIFIC PROTEASE"/>
    <property type="match status" value="1"/>
</dbReference>
<feature type="signal peptide" evidence="1">
    <location>
        <begin position="1"/>
        <end position="20"/>
    </location>
</feature>
<name>A0ABS7GFH9_9BACT</name>
<evidence type="ECO:0000259" key="2">
    <source>
        <dbReference type="SMART" id="SM00245"/>
    </source>
</evidence>
<evidence type="ECO:0000256" key="1">
    <source>
        <dbReference type="SAM" id="SignalP"/>
    </source>
</evidence>
<feature type="chain" id="PRO_5046196859" evidence="1">
    <location>
        <begin position="21"/>
        <end position="643"/>
    </location>
</feature>
<protein>
    <submittedName>
        <fullName evidence="3">S41 family peptidase</fullName>
    </submittedName>
</protein>
<dbReference type="SUPFAM" id="SSF52096">
    <property type="entry name" value="ClpP/crotonase"/>
    <property type="match status" value="1"/>
</dbReference>
<organism evidence="3 4">
    <name type="scientific">Chitinophaga rhizophila</name>
    <dbReference type="NCBI Taxonomy" id="2866212"/>
    <lineage>
        <taxon>Bacteria</taxon>
        <taxon>Pseudomonadati</taxon>
        <taxon>Bacteroidota</taxon>
        <taxon>Chitinophagia</taxon>
        <taxon>Chitinophagales</taxon>
        <taxon>Chitinophagaceae</taxon>
        <taxon>Chitinophaga</taxon>
    </lineage>
</organism>
<dbReference type="SMART" id="SM00245">
    <property type="entry name" value="TSPc"/>
    <property type="match status" value="1"/>
</dbReference>
<comment type="caution">
    <text evidence="3">The sequence shown here is derived from an EMBL/GenBank/DDBJ whole genome shotgun (WGS) entry which is preliminary data.</text>
</comment>
<dbReference type="CDD" id="cd06567">
    <property type="entry name" value="Peptidase_S41"/>
    <property type="match status" value="1"/>
</dbReference>
<sequence>MKKVFQLIILTNLLCITAKAQWRAVSYPITTVNKWNAASQPGIFTSSPIPFPDQREDKAFIISNNEQPAARDLRTLLADAGLDTNAFCFRRISLPDSFTLNYDAGKVNFTYFTRNVKELLLAGLDKDGHWHYRMLPVSHDGFQLPVSTFLSTWEYSKRVPYEEEKIVLTDLILGYTPAKASERAEMAVGDLTVDEVSVTPGRNVFAWIDSLTGQPQETYTRMFNDYSSYFYTRPPAVNKYEHPATFEEFGLNKGYLTGYVNFIPDNDKADEAKLVAALMKRFIALYPFYEQRGISQTTARADIDKVFSKKGKSYTEVLTDLKSTFRKLYPDPHLDMTLPVLSANKMPARLKNGPLRLRTIGEDVVVAAVLNDQYRDSIPLGAKVMALDGKPVYAAGDPNLLLYKKENDTLNIRLQTNSIPAVRTFHIPYSLPVRVSRNFVPLPGMERLPGDVLLVRIGNWKGEEYYRFLNAFYAHPEMKGIIIDLRGNGGGYSADVLKTLSLFTDQAYSIGSRHYPWFDESMLITPARKELRCNPATKVIILADKSTACASEIFILGMKKRKHTFVVGDAPTMGAIASPTIFRFPSGLTIQLHTGFRQFLFDPAVYTEGKGIAPDIWVARTHARDLAPYEDKLLQYAKQLISL</sequence>
<dbReference type="InterPro" id="IPR029045">
    <property type="entry name" value="ClpP/crotonase-like_dom_sf"/>
</dbReference>
<accession>A0ABS7GFH9</accession>
<dbReference type="Pfam" id="PF03572">
    <property type="entry name" value="Peptidase_S41"/>
    <property type="match status" value="1"/>
</dbReference>
<evidence type="ECO:0000313" key="4">
    <source>
        <dbReference type="Proteomes" id="UP000812961"/>
    </source>
</evidence>
<keyword evidence="4" id="KW-1185">Reference proteome</keyword>
<dbReference type="PANTHER" id="PTHR32060:SF30">
    <property type="entry name" value="CARBOXY-TERMINAL PROCESSING PROTEASE CTPA"/>
    <property type="match status" value="1"/>
</dbReference>
<gene>
    <name evidence="3" type="ORF">K1Y79_16770</name>
</gene>
<feature type="domain" description="Tail specific protease" evidence="2">
    <location>
        <begin position="428"/>
        <end position="619"/>
    </location>
</feature>
<keyword evidence="1" id="KW-0732">Signal</keyword>